<accession>A0A5C6FCX6</accession>
<name>A0A5C6FCX6_9BACT</name>
<gene>
    <name evidence="2" type="ORF">Poly51_21060</name>
</gene>
<dbReference type="RefSeq" id="WP_222435820.1">
    <property type="nucleotide sequence ID" value="NZ_SJPW01000002.1"/>
</dbReference>
<sequence precursor="true">MLVSRFSGLMAGLTLLCVPAIPSTANAAIVDLTVTIENLAPTNSVSFAPTRVAFHNGSFDPFNNGETAGEAIKSIAEGGSGNAWFPAVTAADPNAATGTIAAGGPAVPSGNAGGLSNTATATFRIDTNSQGFFTFANMVVPSNDLFLGNDSPLGLFDSNGALTTTSILQTGSSIWDANSEVAIAGNAAFLQGSMNDLRVEEGGVVAFDFAELATYNGLTTAAGYVFDSSSITAGTEIFRVSFSSVTAVPEPSSVLAGVVCCVGLGVRSYRKRRQTAKL</sequence>
<dbReference type="InterPro" id="IPR009465">
    <property type="entry name" value="Spondin_N"/>
</dbReference>
<reference evidence="2 3" key="1">
    <citation type="submission" date="2019-02" db="EMBL/GenBank/DDBJ databases">
        <title>Deep-cultivation of Planctomycetes and their phenomic and genomic characterization uncovers novel biology.</title>
        <authorList>
            <person name="Wiegand S."/>
            <person name="Jogler M."/>
            <person name="Boedeker C."/>
            <person name="Pinto D."/>
            <person name="Vollmers J."/>
            <person name="Rivas-Marin E."/>
            <person name="Kohn T."/>
            <person name="Peeters S.H."/>
            <person name="Heuer A."/>
            <person name="Rast P."/>
            <person name="Oberbeckmann S."/>
            <person name="Bunk B."/>
            <person name="Jeske O."/>
            <person name="Meyerdierks A."/>
            <person name="Storesund J.E."/>
            <person name="Kallscheuer N."/>
            <person name="Luecker S."/>
            <person name="Lage O.M."/>
            <person name="Pohl T."/>
            <person name="Merkel B.J."/>
            <person name="Hornburger P."/>
            <person name="Mueller R.-W."/>
            <person name="Bruemmer F."/>
            <person name="Labrenz M."/>
            <person name="Spormann A.M."/>
            <person name="Op Den Camp H."/>
            <person name="Overmann J."/>
            <person name="Amann R."/>
            <person name="Jetten M.S.M."/>
            <person name="Mascher T."/>
            <person name="Medema M.H."/>
            <person name="Devos D.P."/>
            <person name="Kaster A.-K."/>
            <person name="Ovreas L."/>
            <person name="Rohde M."/>
            <person name="Galperin M.Y."/>
            <person name="Jogler C."/>
        </authorList>
    </citation>
    <scope>NUCLEOTIDE SEQUENCE [LARGE SCALE GENOMIC DNA]</scope>
    <source>
        <strain evidence="2 3">Poly51</strain>
    </source>
</reference>
<evidence type="ECO:0000256" key="1">
    <source>
        <dbReference type="SAM" id="SignalP"/>
    </source>
</evidence>
<evidence type="ECO:0000313" key="2">
    <source>
        <dbReference type="EMBL" id="TWU59318.1"/>
    </source>
</evidence>
<dbReference type="Proteomes" id="UP000318288">
    <property type="component" value="Unassembled WGS sequence"/>
</dbReference>
<dbReference type="Gene3D" id="2.60.40.2130">
    <property type="entry name" value="F-spondin domain"/>
    <property type="match status" value="1"/>
</dbReference>
<dbReference type="AlphaFoldDB" id="A0A5C6FCX6"/>
<dbReference type="InterPro" id="IPR038678">
    <property type="entry name" value="Spondin_N_sf"/>
</dbReference>
<feature type="chain" id="PRO_5022895433" evidence="1">
    <location>
        <begin position="28"/>
        <end position="278"/>
    </location>
</feature>
<dbReference type="EMBL" id="SJPW01000002">
    <property type="protein sequence ID" value="TWU59318.1"/>
    <property type="molecule type" value="Genomic_DNA"/>
</dbReference>
<protein>
    <submittedName>
        <fullName evidence="2">Spondin</fullName>
    </submittedName>
</protein>
<evidence type="ECO:0000313" key="3">
    <source>
        <dbReference type="Proteomes" id="UP000318288"/>
    </source>
</evidence>
<dbReference type="NCBIfam" id="NF038123">
    <property type="entry name" value="NF038123_dom"/>
    <property type="match status" value="1"/>
</dbReference>
<keyword evidence="3" id="KW-1185">Reference proteome</keyword>
<comment type="caution">
    <text evidence="2">The sequence shown here is derived from an EMBL/GenBank/DDBJ whole genome shotgun (WGS) entry which is preliminary data.</text>
</comment>
<feature type="signal peptide" evidence="1">
    <location>
        <begin position="1"/>
        <end position="27"/>
    </location>
</feature>
<keyword evidence="1" id="KW-0732">Signal</keyword>
<proteinExistence type="predicted"/>
<organism evidence="2 3">
    <name type="scientific">Rubripirellula tenax</name>
    <dbReference type="NCBI Taxonomy" id="2528015"/>
    <lineage>
        <taxon>Bacteria</taxon>
        <taxon>Pseudomonadati</taxon>
        <taxon>Planctomycetota</taxon>
        <taxon>Planctomycetia</taxon>
        <taxon>Pirellulales</taxon>
        <taxon>Pirellulaceae</taxon>
        <taxon>Rubripirellula</taxon>
    </lineage>
</organism>